<evidence type="ECO:0000256" key="9">
    <source>
        <dbReference type="RuleBase" id="RU365093"/>
    </source>
</evidence>
<keyword evidence="6 9" id="KW-0812">Transmembrane</keyword>
<evidence type="ECO:0000259" key="11">
    <source>
        <dbReference type="Pfam" id="PF25994"/>
    </source>
</evidence>
<dbReference type="AlphaFoldDB" id="A0A931J0W6"/>
<keyword evidence="10" id="KW-0175">Coiled coil</keyword>
<keyword evidence="4 9" id="KW-1003">Cell membrane</keyword>
<dbReference type="EMBL" id="JAEDAL010000004">
    <property type="protein sequence ID" value="MBH9553321.1"/>
    <property type="molecule type" value="Genomic_DNA"/>
</dbReference>
<comment type="similarity">
    <text evidence="2 9">Belongs to the membrane fusion protein (MFP) (TC 8.A.1) family.</text>
</comment>
<dbReference type="InterPro" id="IPR010129">
    <property type="entry name" value="T1SS_HlyD"/>
</dbReference>
<dbReference type="Pfam" id="PF25994">
    <property type="entry name" value="HH_AprE"/>
    <property type="match status" value="1"/>
</dbReference>
<evidence type="ECO:0000313" key="14">
    <source>
        <dbReference type="Proteomes" id="UP000620139"/>
    </source>
</evidence>
<dbReference type="PANTHER" id="PTHR30386">
    <property type="entry name" value="MEMBRANE FUSION SUBUNIT OF EMRAB-TOLC MULTIDRUG EFFLUX PUMP"/>
    <property type="match status" value="1"/>
</dbReference>
<accession>A0A931J0W6</accession>
<comment type="subcellular location">
    <subcellularLocation>
        <location evidence="1 9">Cell inner membrane</location>
        <topology evidence="1 9">Single-pass membrane protein</topology>
    </subcellularLocation>
</comment>
<evidence type="ECO:0000256" key="7">
    <source>
        <dbReference type="ARBA" id="ARBA00022989"/>
    </source>
</evidence>
<feature type="coiled-coil region" evidence="10">
    <location>
        <begin position="243"/>
        <end position="292"/>
    </location>
</feature>
<keyword evidence="5 9" id="KW-0997">Cell inner membrane</keyword>
<reference evidence="13" key="1">
    <citation type="submission" date="2020-12" db="EMBL/GenBank/DDBJ databases">
        <title>The genome sequence of Inhella sp. 4Y17.</title>
        <authorList>
            <person name="Liu Y."/>
        </authorList>
    </citation>
    <scope>NUCLEOTIDE SEQUENCE</scope>
    <source>
        <strain evidence="13">4Y10</strain>
    </source>
</reference>
<evidence type="ECO:0000256" key="4">
    <source>
        <dbReference type="ARBA" id="ARBA00022475"/>
    </source>
</evidence>
<dbReference type="RefSeq" id="WP_198100923.1">
    <property type="nucleotide sequence ID" value="NZ_JAEDAL010000004.1"/>
</dbReference>
<dbReference type="InterPro" id="IPR006144">
    <property type="entry name" value="Secretion_HlyD_CS"/>
</dbReference>
<evidence type="ECO:0000256" key="2">
    <source>
        <dbReference type="ARBA" id="ARBA00009477"/>
    </source>
</evidence>
<dbReference type="InterPro" id="IPR050739">
    <property type="entry name" value="MFP"/>
</dbReference>
<dbReference type="GO" id="GO:0009306">
    <property type="term" value="P:protein secretion"/>
    <property type="evidence" value="ECO:0007669"/>
    <property type="project" value="InterPro"/>
</dbReference>
<keyword evidence="8 9" id="KW-0472">Membrane</keyword>
<dbReference type="GO" id="GO:0005886">
    <property type="term" value="C:plasma membrane"/>
    <property type="evidence" value="ECO:0007669"/>
    <property type="project" value="UniProtKB-SubCell"/>
</dbReference>
<keyword evidence="14" id="KW-1185">Reference proteome</keyword>
<evidence type="ECO:0000256" key="3">
    <source>
        <dbReference type="ARBA" id="ARBA00022448"/>
    </source>
</evidence>
<feature type="domain" description="AprE-like long alpha-helical hairpin" evidence="11">
    <location>
        <begin position="111"/>
        <end position="296"/>
    </location>
</feature>
<dbReference type="Proteomes" id="UP000620139">
    <property type="component" value="Unassembled WGS sequence"/>
</dbReference>
<dbReference type="NCBIfam" id="TIGR01843">
    <property type="entry name" value="type_I_hlyD"/>
    <property type="match status" value="1"/>
</dbReference>
<dbReference type="PROSITE" id="PS00543">
    <property type="entry name" value="HLYD_FAMILY"/>
    <property type="match status" value="1"/>
</dbReference>
<evidence type="ECO:0000256" key="8">
    <source>
        <dbReference type="ARBA" id="ARBA00023136"/>
    </source>
</evidence>
<sequence>MNASQGTTAGTPRNNSGEAVDVTDVALLSDTRGPIRLGFWVLVVGFGAFLAWAAWAPLDEGVSAQGTVAVESRRKPIQHLQGGVIKELRVHDAQPVKAGDVLVVLDDATTRAGYETIQQAYLAQRAMESRLLAELSGAGRISFHPDVLAAADGPAKPHMMAQQQLFDARRAAQQAEMAAGEEAIGGLQAQVTGLRGVLEGRQAQARYQSEQLNNVKSLAADGFAPRNQALQLEQSQAELRAGMADVQANIQRALNGIAETRQRMAMRRQEYLKETSAQLTDVRREVQANQEKLVAIRGELKRTQIVAPMDGQIVGLQLGGVGGVVSPGQRLMDVVPAGETLILDVKVPPHVIDRVRVGDATEVRFSGFANSPQLVVDAKLKSLAGDAVTEQVGSMVQTYYAARVELTPEGLKTLGHRQLQPGMPAEVLIRTGERSLLTYLLHPLTKRIAAAMKEE</sequence>
<evidence type="ECO:0000256" key="6">
    <source>
        <dbReference type="ARBA" id="ARBA00022692"/>
    </source>
</evidence>
<evidence type="ECO:0000259" key="12">
    <source>
        <dbReference type="Pfam" id="PF26002"/>
    </source>
</evidence>
<protein>
    <recommendedName>
        <fullName evidence="9">Membrane fusion protein (MFP) family protein</fullName>
    </recommendedName>
</protein>
<dbReference type="Gene3D" id="1.10.287.470">
    <property type="entry name" value="Helix hairpin bin"/>
    <property type="match status" value="1"/>
</dbReference>
<dbReference type="PANTHER" id="PTHR30386:SF17">
    <property type="entry name" value="ALKALINE PROTEASE SECRETION PROTEIN APRE"/>
    <property type="match status" value="1"/>
</dbReference>
<dbReference type="InterPro" id="IPR058982">
    <property type="entry name" value="Beta-barrel_AprE"/>
</dbReference>
<dbReference type="Pfam" id="PF26002">
    <property type="entry name" value="Beta-barrel_AprE"/>
    <property type="match status" value="1"/>
</dbReference>
<dbReference type="PRINTS" id="PR01490">
    <property type="entry name" value="RTXTOXIND"/>
</dbReference>
<gene>
    <name evidence="13" type="ORF">I7X43_10720</name>
</gene>
<keyword evidence="7 9" id="KW-1133">Transmembrane helix</keyword>
<evidence type="ECO:0000313" key="13">
    <source>
        <dbReference type="EMBL" id="MBH9553321.1"/>
    </source>
</evidence>
<evidence type="ECO:0000256" key="10">
    <source>
        <dbReference type="SAM" id="Coils"/>
    </source>
</evidence>
<dbReference type="Gene3D" id="2.40.30.170">
    <property type="match status" value="1"/>
</dbReference>
<name>A0A931J0W6_9BURK</name>
<evidence type="ECO:0000256" key="1">
    <source>
        <dbReference type="ARBA" id="ARBA00004377"/>
    </source>
</evidence>
<organism evidence="13 14">
    <name type="scientific">Inhella gelatinilytica</name>
    <dbReference type="NCBI Taxonomy" id="2795030"/>
    <lineage>
        <taxon>Bacteria</taxon>
        <taxon>Pseudomonadati</taxon>
        <taxon>Pseudomonadota</taxon>
        <taxon>Betaproteobacteria</taxon>
        <taxon>Burkholderiales</taxon>
        <taxon>Sphaerotilaceae</taxon>
        <taxon>Inhella</taxon>
    </lineage>
</organism>
<feature type="domain" description="AprE-like beta-barrel" evidence="12">
    <location>
        <begin position="341"/>
        <end position="432"/>
    </location>
</feature>
<keyword evidence="3 9" id="KW-0813">Transport</keyword>
<dbReference type="Gene3D" id="2.40.50.100">
    <property type="match status" value="1"/>
</dbReference>
<feature type="transmembrane region" description="Helical" evidence="9">
    <location>
        <begin position="37"/>
        <end position="55"/>
    </location>
</feature>
<dbReference type="InterPro" id="IPR058781">
    <property type="entry name" value="HH_AprE-like"/>
</dbReference>
<evidence type="ECO:0000256" key="5">
    <source>
        <dbReference type="ARBA" id="ARBA00022519"/>
    </source>
</evidence>
<comment type="caution">
    <text evidence="13">The sequence shown here is derived from an EMBL/GenBank/DDBJ whole genome shotgun (WGS) entry which is preliminary data.</text>
</comment>
<proteinExistence type="inferred from homology"/>